<keyword evidence="3 6" id="KW-0731">Sigma factor</keyword>
<keyword evidence="4 6" id="KW-0238">DNA-binding</keyword>
<dbReference type="RefSeq" id="WP_136834840.1">
    <property type="nucleotide sequence ID" value="NZ_SWBQ01000001.1"/>
</dbReference>
<dbReference type="NCBIfam" id="TIGR02985">
    <property type="entry name" value="Sig70_bacteroi1"/>
    <property type="match status" value="1"/>
</dbReference>
<dbReference type="SUPFAM" id="SSF88946">
    <property type="entry name" value="Sigma2 domain of RNA polymerase sigma factors"/>
    <property type="match status" value="1"/>
</dbReference>
<sequence length="204" mass="23920">MTESKLDANFNDEKILLHQISTGDSKAFGIFFHRYSPKVYTYALKIVKSESLAEEIIQEVFVKIWNLGEQLTSIENLDAYLRVITRNHTLKVLRRLALEIRTNKILAKDYRENHNDTEEYIIFKDSEKILNQAIEKLPPQQKLVYHLCHQEGLKYEEAAEKLNISRLTVKTHMQHALRFLRNYVSTHTDIAILVILMTLLAEKH</sequence>
<accession>A0A4U1CTW7</accession>
<dbReference type="GO" id="GO:0016987">
    <property type="term" value="F:sigma factor activity"/>
    <property type="evidence" value="ECO:0007669"/>
    <property type="project" value="UniProtKB-KW"/>
</dbReference>
<reference evidence="9 10" key="1">
    <citation type="submission" date="2019-04" db="EMBL/GenBank/DDBJ databases">
        <title>Pedobacter sp. RP-3-15 sp. nov., isolated from Arctic soil.</title>
        <authorList>
            <person name="Dahal R.H."/>
            <person name="Kim D.-U."/>
        </authorList>
    </citation>
    <scope>NUCLEOTIDE SEQUENCE [LARGE SCALE GENOMIC DNA]</scope>
    <source>
        <strain evidence="9 10">RP-3-15</strain>
    </source>
</reference>
<organism evidence="9 10">
    <name type="scientific">Pedobacter frigoris</name>
    <dbReference type="NCBI Taxonomy" id="2571272"/>
    <lineage>
        <taxon>Bacteria</taxon>
        <taxon>Pseudomonadati</taxon>
        <taxon>Bacteroidota</taxon>
        <taxon>Sphingobacteriia</taxon>
        <taxon>Sphingobacteriales</taxon>
        <taxon>Sphingobacteriaceae</taxon>
        <taxon>Pedobacter</taxon>
    </lineage>
</organism>
<feature type="domain" description="RNA polymerase sigma factor 70 region 4 type 2" evidence="8">
    <location>
        <begin position="129"/>
        <end position="180"/>
    </location>
</feature>
<comment type="caution">
    <text evidence="9">The sequence shown here is derived from an EMBL/GenBank/DDBJ whole genome shotgun (WGS) entry which is preliminary data.</text>
</comment>
<evidence type="ECO:0000256" key="6">
    <source>
        <dbReference type="RuleBase" id="RU000716"/>
    </source>
</evidence>
<proteinExistence type="inferred from homology"/>
<evidence type="ECO:0000313" key="10">
    <source>
        <dbReference type="Proteomes" id="UP000307244"/>
    </source>
</evidence>
<dbReference type="CDD" id="cd06171">
    <property type="entry name" value="Sigma70_r4"/>
    <property type="match status" value="1"/>
</dbReference>
<name>A0A4U1CTW7_9SPHI</name>
<evidence type="ECO:0000313" key="9">
    <source>
        <dbReference type="EMBL" id="TKC09429.1"/>
    </source>
</evidence>
<evidence type="ECO:0000256" key="2">
    <source>
        <dbReference type="ARBA" id="ARBA00023015"/>
    </source>
</evidence>
<gene>
    <name evidence="9" type="ORF">FA047_04875</name>
</gene>
<dbReference type="GO" id="GO:0003677">
    <property type="term" value="F:DNA binding"/>
    <property type="evidence" value="ECO:0007669"/>
    <property type="project" value="UniProtKB-KW"/>
</dbReference>
<evidence type="ECO:0000256" key="4">
    <source>
        <dbReference type="ARBA" id="ARBA00023125"/>
    </source>
</evidence>
<dbReference type="Pfam" id="PF04542">
    <property type="entry name" value="Sigma70_r2"/>
    <property type="match status" value="1"/>
</dbReference>
<dbReference type="InterPro" id="IPR039425">
    <property type="entry name" value="RNA_pol_sigma-70-like"/>
</dbReference>
<dbReference type="InterPro" id="IPR014327">
    <property type="entry name" value="RNA_pol_sigma70_bacteroid"/>
</dbReference>
<evidence type="ECO:0000259" key="8">
    <source>
        <dbReference type="Pfam" id="PF08281"/>
    </source>
</evidence>
<dbReference type="Pfam" id="PF08281">
    <property type="entry name" value="Sigma70_r4_2"/>
    <property type="match status" value="1"/>
</dbReference>
<dbReference type="InterPro" id="IPR013325">
    <property type="entry name" value="RNA_pol_sigma_r2"/>
</dbReference>
<dbReference type="NCBIfam" id="TIGR02937">
    <property type="entry name" value="sigma70-ECF"/>
    <property type="match status" value="1"/>
</dbReference>
<evidence type="ECO:0000259" key="7">
    <source>
        <dbReference type="Pfam" id="PF04542"/>
    </source>
</evidence>
<keyword evidence="10" id="KW-1185">Reference proteome</keyword>
<dbReference type="AlphaFoldDB" id="A0A4U1CTW7"/>
<dbReference type="PANTHER" id="PTHR43133:SF46">
    <property type="entry name" value="RNA POLYMERASE SIGMA-70 FACTOR ECF SUBFAMILY"/>
    <property type="match status" value="1"/>
</dbReference>
<dbReference type="PROSITE" id="PS01063">
    <property type="entry name" value="SIGMA70_ECF"/>
    <property type="match status" value="1"/>
</dbReference>
<dbReference type="Proteomes" id="UP000307244">
    <property type="component" value="Unassembled WGS sequence"/>
</dbReference>
<dbReference type="InterPro" id="IPR000838">
    <property type="entry name" value="RNA_pol_sigma70_ECF_CS"/>
</dbReference>
<keyword evidence="5 6" id="KW-0804">Transcription</keyword>
<evidence type="ECO:0000256" key="1">
    <source>
        <dbReference type="ARBA" id="ARBA00010641"/>
    </source>
</evidence>
<dbReference type="GO" id="GO:0006352">
    <property type="term" value="P:DNA-templated transcription initiation"/>
    <property type="evidence" value="ECO:0007669"/>
    <property type="project" value="InterPro"/>
</dbReference>
<dbReference type="OrthoDB" id="799938at2"/>
<dbReference type="InterPro" id="IPR036388">
    <property type="entry name" value="WH-like_DNA-bd_sf"/>
</dbReference>
<dbReference type="EMBL" id="SWBQ01000001">
    <property type="protein sequence ID" value="TKC09429.1"/>
    <property type="molecule type" value="Genomic_DNA"/>
</dbReference>
<dbReference type="InterPro" id="IPR014284">
    <property type="entry name" value="RNA_pol_sigma-70_dom"/>
</dbReference>
<dbReference type="InterPro" id="IPR007627">
    <property type="entry name" value="RNA_pol_sigma70_r2"/>
</dbReference>
<keyword evidence="2 6" id="KW-0805">Transcription regulation</keyword>
<feature type="domain" description="RNA polymerase sigma-70 region 2" evidence="7">
    <location>
        <begin position="32"/>
        <end position="96"/>
    </location>
</feature>
<comment type="similarity">
    <text evidence="1 6">Belongs to the sigma-70 factor family. ECF subfamily.</text>
</comment>
<dbReference type="InterPro" id="IPR013324">
    <property type="entry name" value="RNA_pol_sigma_r3/r4-like"/>
</dbReference>
<evidence type="ECO:0000256" key="3">
    <source>
        <dbReference type="ARBA" id="ARBA00023082"/>
    </source>
</evidence>
<dbReference type="InterPro" id="IPR013249">
    <property type="entry name" value="RNA_pol_sigma70_r4_t2"/>
</dbReference>
<dbReference type="SUPFAM" id="SSF88659">
    <property type="entry name" value="Sigma3 and sigma4 domains of RNA polymerase sigma factors"/>
    <property type="match status" value="1"/>
</dbReference>
<evidence type="ECO:0000256" key="5">
    <source>
        <dbReference type="ARBA" id="ARBA00023163"/>
    </source>
</evidence>
<protein>
    <recommendedName>
        <fullName evidence="6">RNA polymerase sigma factor</fullName>
    </recommendedName>
</protein>
<dbReference type="Gene3D" id="1.10.1740.10">
    <property type="match status" value="1"/>
</dbReference>
<dbReference type="PANTHER" id="PTHR43133">
    <property type="entry name" value="RNA POLYMERASE ECF-TYPE SIGMA FACTO"/>
    <property type="match status" value="1"/>
</dbReference>
<dbReference type="Gene3D" id="1.10.10.10">
    <property type="entry name" value="Winged helix-like DNA-binding domain superfamily/Winged helix DNA-binding domain"/>
    <property type="match status" value="1"/>
</dbReference>